<name>A0A9E7GXG6_9LILI</name>
<evidence type="ECO:0000313" key="2">
    <source>
        <dbReference type="EMBL" id="URE22755.1"/>
    </source>
</evidence>
<organism evidence="2 3">
    <name type="scientific">Musa troglodytarum</name>
    <name type="common">fe'i banana</name>
    <dbReference type="NCBI Taxonomy" id="320322"/>
    <lineage>
        <taxon>Eukaryota</taxon>
        <taxon>Viridiplantae</taxon>
        <taxon>Streptophyta</taxon>
        <taxon>Embryophyta</taxon>
        <taxon>Tracheophyta</taxon>
        <taxon>Spermatophyta</taxon>
        <taxon>Magnoliopsida</taxon>
        <taxon>Liliopsida</taxon>
        <taxon>Zingiberales</taxon>
        <taxon>Musaceae</taxon>
        <taxon>Musa</taxon>
    </lineage>
</organism>
<gene>
    <name evidence="2" type="ORF">MUK42_03637</name>
</gene>
<accession>A0A9E7GXG6</accession>
<evidence type="ECO:0000313" key="3">
    <source>
        <dbReference type="Proteomes" id="UP001055439"/>
    </source>
</evidence>
<evidence type="ECO:0000256" key="1">
    <source>
        <dbReference type="SAM" id="MobiDB-lite"/>
    </source>
</evidence>
<protein>
    <submittedName>
        <fullName evidence="2">Uncharacterized protein</fullName>
    </submittedName>
</protein>
<keyword evidence="3" id="KW-1185">Reference proteome</keyword>
<sequence length="466" mass="47272">MAVVRSSRGAVMTRPYSFALISTGTSAISGGNRWLQRAGGCLPMGDAICSWLLPWTSMNPRKRLFILQSKMNLAAAVGCCRGQQVPPGEGRGMIRQRRPKKGRLETQLDGVVPRLLVHVAGQDQAEVQNPCFDGLQGLVFAVRAKQIQRREGVFGRPGAPCSCDLGHDAHESDRLPHRFLPFEAFGEEAQDAHGPLGAIAREADERLHGAGTGRPPPVLCELAQLVERRGRLPSLSNVAVPEKGHEAGDRGGVGADGGLVDLHDREAAGAAAESGDDGVDGALGDEADTGVVALEGEVEEGAESEVLEVGAVGVGGVAEQDGGGAGVGNEAVGGKSPTLGEAKDGGEGGPVGGECEAGEDDGVVGAVGCGGCNGGGGGGGGDGAVGEEVGDEAAEGVIGDEGRGGREGKFGERAGAVTAVEPALDGGAVEGVTGGEDHRVGHHLQRDGATEVLRQLFHLHPPSLSS</sequence>
<reference evidence="2" key="1">
    <citation type="submission" date="2022-05" db="EMBL/GenBank/DDBJ databases">
        <title>The Musa troglodytarum L. genome provides insights into the mechanism of non-climacteric behaviour and enrichment of carotenoids.</title>
        <authorList>
            <person name="Wang J."/>
        </authorList>
    </citation>
    <scope>NUCLEOTIDE SEQUENCE</scope>
    <source>
        <tissue evidence="2">Leaf</tissue>
    </source>
</reference>
<dbReference type="AlphaFoldDB" id="A0A9E7GXG6"/>
<feature type="region of interest" description="Disordered" evidence="1">
    <location>
        <begin position="321"/>
        <end position="357"/>
    </location>
</feature>
<dbReference type="EMBL" id="CP097510">
    <property type="protein sequence ID" value="URE22755.1"/>
    <property type="molecule type" value="Genomic_DNA"/>
</dbReference>
<dbReference type="Proteomes" id="UP001055439">
    <property type="component" value="Chromosome 8"/>
</dbReference>
<proteinExistence type="predicted"/>